<reference evidence="1" key="1">
    <citation type="submission" date="2022-05" db="EMBL/GenBank/DDBJ databases">
        <title>Sphingomonas sp. strain MG17 Genome sequencing and assembly.</title>
        <authorList>
            <person name="Kim I."/>
        </authorList>
    </citation>
    <scope>NUCLEOTIDE SEQUENCE</scope>
    <source>
        <strain evidence="1">MG17</strain>
    </source>
</reference>
<proteinExistence type="predicted"/>
<name>A0A9X2KQ37_9SPHN</name>
<dbReference type="EMBL" id="JAMLDX010000009">
    <property type="protein sequence ID" value="MCP3731338.1"/>
    <property type="molecule type" value="Genomic_DNA"/>
</dbReference>
<protein>
    <submittedName>
        <fullName evidence="1">Uncharacterized protein</fullName>
    </submittedName>
</protein>
<accession>A0A9X2KQ37</accession>
<organism evidence="1 2">
    <name type="scientific">Sphingomonas tagetis</name>
    <dbReference type="NCBI Taxonomy" id="2949092"/>
    <lineage>
        <taxon>Bacteria</taxon>
        <taxon>Pseudomonadati</taxon>
        <taxon>Pseudomonadota</taxon>
        <taxon>Alphaproteobacteria</taxon>
        <taxon>Sphingomonadales</taxon>
        <taxon>Sphingomonadaceae</taxon>
        <taxon>Sphingomonas</taxon>
    </lineage>
</organism>
<evidence type="ECO:0000313" key="2">
    <source>
        <dbReference type="Proteomes" id="UP001139451"/>
    </source>
</evidence>
<evidence type="ECO:0000313" key="1">
    <source>
        <dbReference type="EMBL" id="MCP3731338.1"/>
    </source>
</evidence>
<comment type="caution">
    <text evidence="1">The sequence shown here is derived from an EMBL/GenBank/DDBJ whole genome shotgun (WGS) entry which is preliminary data.</text>
</comment>
<gene>
    <name evidence="1" type="ORF">M9978_12960</name>
</gene>
<dbReference type="Proteomes" id="UP001139451">
    <property type="component" value="Unassembled WGS sequence"/>
</dbReference>
<sequence>MAVALVFFCSATASAQGVEERARAAAAAARAKSGDSEALQRNYVTPGLAGQPITTVDSKRSFSPSLACQKTASLLEILVQPSGTGDLGLVQIARDTDLDGTIDHRSTLPVAVSGLCANGVISCQAGTWTGCRYHRWEVDPARNLKLAEVAMTELAGCYCLNNSCGANLAWGNLPGVLRDIGGGMIGALTTADPRIGVAQAMIEGPLIRYVGAQATACTSSPSLPQASYRANPTAIAADAQSASATNSVFQSLAGSPAGLGKAQQLRHCVIERRIEVEGASIDEIVQRVAGGYATSRFDKAVEFLMGSPGDNTLRGGNCSLFDFRMTLRVDQPERITAAKLIDYYADDWAQIRIDGQLVTSGPAPWSSEGLPPGKCERSGAFHAAPNLDLKPWLTRGDHGIWLRVAVADGGEAMARLRLELDDSCKVSEQLVDRCASLAGDAKCRIDSESVDGVQTFRNGVKTGLVPLPQSRQFGTSACPVEVSRDFFQRDRTYRCEIDSTALPAPDLSRGAYILDRSTETSLADRVRTADGGSAETTRPFALPQRGPVPACEPICKTRAPKINAAAAPQGVTGSQQNDPTSFDIFYHSCGAETVCPIGPGEELVSACGCLDDFPEAVVMMQTVRLAGADLVCTAAPQ</sequence>
<dbReference type="RefSeq" id="WP_254293852.1">
    <property type="nucleotide sequence ID" value="NZ_JAMLDX010000009.1"/>
</dbReference>
<dbReference type="AlphaFoldDB" id="A0A9X2KQ37"/>
<keyword evidence="2" id="KW-1185">Reference proteome</keyword>